<proteinExistence type="predicted"/>
<gene>
    <name evidence="1" type="ORF">EBB79_05990</name>
</gene>
<keyword evidence="2" id="KW-1185">Reference proteome</keyword>
<dbReference type="KEGG" id="sedi:EBB79_05990"/>
<dbReference type="EMBL" id="CP033219">
    <property type="protein sequence ID" value="AZV77486.1"/>
    <property type="molecule type" value="Genomic_DNA"/>
</dbReference>
<dbReference type="Pfam" id="PF11066">
    <property type="entry name" value="DUF2867"/>
    <property type="match status" value="1"/>
</dbReference>
<dbReference type="OrthoDB" id="7058586at2"/>
<dbReference type="Proteomes" id="UP000283063">
    <property type="component" value="Chromosome"/>
</dbReference>
<evidence type="ECO:0000313" key="2">
    <source>
        <dbReference type="Proteomes" id="UP000283063"/>
    </source>
</evidence>
<sequence length="154" mass="17448">MTRTTKTELPSHSLLHDYIQQGDFLDCYKCPTALPVDDAAQRAMAFPSWAKGLLRLRNILVAPLGLKNDFPEGKKIGPFPIDQRNQNEVILGLDDSHLNFRISILTTGTEAYCATWVHCNNRMGRIYLASIMPFHVLIVRNAVSQIWRPDIKSL</sequence>
<name>A0A3T0N0D4_9RHOB</name>
<dbReference type="AlphaFoldDB" id="A0A3T0N0D4"/>
<dbReference type="InterPro" id="IPR021295">
    <property type="entry name" value="DUF2867"/>
</dbReference>
<evidence type="ECO:0000313" key="1">
    <source>
        <dbReference type="EMBL" id="AZV77486.1"/>
    </source>
</evidence>
<dbReference type="RefSeq" id="WP_127748042.1">
    <property type="nucleotide sequence ID" value="NZ_CP033219.1"/>
</dbReference>
<organism evidence="1 2">
    <name type="scientific">Parasedimentitalea marina</name>
    <dbReference type="NCBI Taxonomy" id="2483033"/>
    <lineage>
        <taxon>Bacteria</taxon>
        <taxon>Pseudomonadati</taxon>
        <taxon>Pseudomonadota</taxon>
        <taxon>Alphaproteobacteria</taxon>
        <taxon>Rhodobacterales</taxon>
        <taxon>Paracoccaceae</taxon>
        <taxon>Parasedimentitalea</taxon>
    </lineage>
</organism>
<protein>
    <submittedName>
        <fullName evidence="1">DUF2867 domain-containing protein</fullName>
    </submittedName>
</protein>
<accession>A0A3T0N0D4</accession>
<reference evidence="1 2" key="1">
    <citation type="submission" date="2018-10" db="EMBL/GenBank/DDBJ databases">
        <title>Parasedimentitalea marina sp. nov., a psychrophilic bacterium isolated from deep seawater of the New Britain Trench.</title>
        <authorList>
            <person name="Cao J."/>
        </authorList>
    </citation>
    <scope>NUCLEOTIDE SEQUENCE [LARGE SCALE GENOMIC DNA]</scope>
    <source>
        <strain evidence="1 2">W43</strain>
    </source>
</reference>